<comment type="caution">
    <text evidence="7">The sequence shown here is derived from an EMBL/GenBank/DDBJ whole genome shotgun (WGS) entry which is preliminary data.</text>
</comment>
<dbReference type="RefSeq" id="WP_209466008.1">
    <property type="nucleotide sequence ID" value="NZ_JAGGLG010000008.1"/>
</dbReference>
<keyword evidence="8" id="KW-1185">Reference proteome</keyword>
<organism evidence="7 8">
    <name type="scientific">Symbiobacterium terraclitae</name>
    <dbReference type="NCBI Taxonomy" id="557451"/>
    <lineage>
        <taxon>Bacteria</taxon>
        <taxon>Bacillati</taxon>
        <taxon>Bacillota</taxon>
        <taxon>Clostridia</taxon>
        <taxon>Eubacteriales</taxon>
        <taxon>Symbiobacteriaceae</taxon>
        <taxon>Symbiobacterium</taxon>
    </lineage>
</organism>
<evidence type="ECO:0000256" key="4">
    <source>
        <dbReference type="ARBA" id="ARBA00038058"/>
    </source>
</evidence>
<dbReference type="InterPro" id="IPR006555">
    <property type="entry name" value="ATP-dep_Helicase_C"/>
</dbReference>
<accession>A0ABS4JQP9</accession>
<dbReference type="InterPro" id="IPR014013">
    <property type="entry name" value="Helic_SF1/SF2_ATP-bd_DinG/Rad3"/>
</dbReference>
<evidence type="ECO:0000259" key="6">
    <source>
        <dbReference type="PROSITE" id="PS51193"/>
    </source>
</evidence>
<evidence type="ECO:0000256" key="5">
    <source>
        <dbReference type="SAM" id="Coils"/>
    </source>
</evidence>
<dbReference type="SMART" id="SM00491">
    <property type="entry name" value="HELICc2"/>
    <property type="match status" value="1"/>
</dbReference>
<dbReference type="GO" id="GO:0003678">
    <property type="term" value="F:DNA helicase activity"/>
    <property type="evidence" value="ECO:0007669"/>
    <property type="project" value="UniProtKB-EC"/>
</dbReference>
<gene>
    <name evidence="7" type="ORF">J2Z79_001250</name>
</gene>
<reference evidence="7 8" key="1">
    <citation type="submission" date="2021-03" db="EMBL/GenBank/DDBJ databases">
        <title>Genomic Encyclopedia of Type Strains, Phase IV (KMG-IV): sequencing the most valuable type-strain genomes for metagenomic binning, comparative biology and taxonomic classification.</title>
        <authorList>
            <person name="Goeker M."/>
        </authorList>
    </citation>
    <scope>NUCLEOTIDE SEQUENCE [LARGE SCALE GENOMIC DNA]</scope>
    <source>
        <strain evidence="7 8">DSM 27138</strain>
    </source>
</reference>
<keyword evidence="7" id="KW-0347">Helicase</keyword>
<dbReference type="PANTHER" id="PTHR11472">
    <property type="entry name" value="DNA REPAIR DEAD HELICASE RAD3/XP-D SUBFAMILY MEMBER"/>
    <property type="match status" value="1"/>
</dbReference>
<keyword evidence="2 7" id="KW-0378">Hydrolase</keyword>
<sequence>MQIRWTKLPFTAHNEAEYRKGLNDWLGHVFYDLLPEHGFEVREEQIYTAFRIARALTEGATLLAEAGPGTGKTFAYLLPAVCHARMRGAPVVVASASGVLKAQLTGPDGDIHTLSRLLGLDIDVRVAGDPADYVCELKVETADLSVDREPEGWHELVDWARRTATGARSEVPGVDDELWELVGWDPSLSCDTCPRRGHCLMMAARRHHREAADLVVCDHRLFAQDLLTRNDLLEGGLVPVLPAYSAVIFDEGHYLPETWQRLQGWSLSADRLRRTLGRLEAWQAREQMAWRLEAALRAAENFMRGMDAHTRPGEGKRDVDRSDLLLKAAARLDRALDDLQTELVTEEAMSEGQTAETELNAYQARIDEIRAALRLFRQPASVVWREGDELWVVPQRPKPLFGGQHLKPGTPVVFSSATLEPAYQARVLGLTKFDQMQVGVPFDLGRQALVYLPAGGAGAGEGTAGEEALIDEAVRVLHATDGRALILLRSLAEVGRWRRALTARNLPWPVLYEGEGDRGAQLVRFRTEVHSVLVGASFWEGVDVPGESLSCVIIPHLPFPEHDPLIRERRAQAQAAGDDPFRAVDLPEMLIKLKQGVGRLIRTAADRGVIALLDRSHAGTDWEEAVEAACPEDARRVSDLAAVRAFLAGGEA</sequence>
<feature type="domain" description="Helicase ATP-binding" evidence="6">
    <location>
        <begin position="31"/>
        <end position="355"/>
    </location>
</feature>
<evidence type="ECO:0000256" key="2">
    <source>
        <dbReference type="ARBA" id="ARBA00022801"/>
    </source>
</evidence>
<evidence type="ECO:0000313" key="7">
    <source>
        <dbReference type="EMBL" id="MBP2017864.1"/>
    </source>
</evidence>
<dbReference type="GO" id="GO:0016787">
    <property type="term" value="F:hydrolase activity"/>
    <property type="evidence" value="ECO:0007669"/>
    <property type="project" value="UniProtKB-KW"/>
</dbReference>
<dbReference type="EMBL" id="JAGGLG010000008">
    <property type="protein sequence ID" value="MBP2017864.1"/>
    <property type="molecule type" value="Genomic_DNA"/>
</dbReference>
<dbReference type="InterPro" id="IPR027417">
    <property type="entry name" value="P-loop_NTPase"/>
</dbReference>
<evidence type="ECO:0000313" key="8">
    <source>
        <dbReference type="Proteomes" id="UP001519289"/>
    </source>
</evidence>
<protein>
    <submittedName>
        <fullName evidence="7">ATP-dependent DNA helicase DinG</fullName>
        <ecNumber evidence="7">3.6.4.12</ecNumber>
    </submittedName>
</protein>
<keyword evidence="5" id="KW-0175">Coiled coil</keyword>
<dbReference type="Pfam" id="PF13307">
    <property type="entry name" value="Helicase_C_2"/>
    <property type="match status" value="1"/>
</dbReference>
<dbReference type="PROSITE" id="PS51193">
    <property type="entry name" value="HELICASE_ATP_BIND_2"/>
    <property type="match status" value="1"/>
</dbReference>
<dbReference type="InterPro" id="IPR045028">
    <property type="entry name" value="DinG/Rad3-like"/>
</dbReference>
<evidence type="ECO:0000256" key="1">
    <source>
        <dbReference type="ARBA" id="ARBA00022741"/>
    </source>
</evidence>
<feature type="coiled-coil region" evidence="5">
    <location>
        <begin position="322"/>
        <end position="372"/>
    </location>
</feature>
<comment type="similarity">
    <text evidence="4">Belongs to the helicase family. DinG subfamily.</text>
</comment>
<dbReference type="SUPFAM" id="SSF52540">
    <property type="entry name" value="P-loop containing nucleoside triphosphate hydrolases"/>
    <property type="match status" value="1"/>
</dbReference>
<dbReference type="Proteomes" id="UP001519289">
    <property type="component" value="Unassembled WGS sequence"/>
</dbReference>
<keyword evidence="1" id="KW-0547">Nucleotide-binding</keyword>
<proteinExistence type="inferred from homology"/>
<dbReference type="PANTHER" id="PTHR11472:SF34">
    <property type="entry name" value="REGULATOR OF TELOMERE ELONGATION HELICASE 1"/>
    <property type="match status" value="1"/>
</dbReference>
<evidence type="ECO:0000256" key="3">
    <source>
        <dbReference type="ARBA" id="ARBA00022840"/>
    </source>
</evidence>
<dbReference type="EC" id="3.6.4.12" evidence="7"/>
<keyword evidence="3" id="KW-0067">ATP-binding</keyword>
<name>A0ABS4JQP9_9FIRM</name>
<dbReference type="Gene3D" id="3.40.50.300">
    <property type="entry name" value="P-loop containing nucleotide triphosphate hydrolases"/>
    <property type="match status" value="2"/>
</dbReference>